<dbReference type="PANTHER" id="PTHR33050">
    <property type="entry name" value="REVERSE TRANSCRIPTASE DOMAIN-CONTAINING PROTEIN"/>
    <property type="match status" value="1"/>
</dbReference>
<keyword evidence="2" id="KW-1185">Reference proteome</keyword>
<dbReference type="InterPro" id="IPR043128">
    <property type="entry name" value="Rev_trsase/Diguanyl_cyclase"/>
</dbReference>
<dbReference type="SUPFAM" id="SSF56672">
    <property type="entry name" value="DNA/RNA polymerases"/>
    <property type="match status" value="1"/>
</dbReference>
<dbReference type="EMBL" id="UYJE01007125">
    <property type="protein sequence ID" value="VDI52010.1"/>
    <property type="molecule type" value="Genomic_DNA"/>
</dbReference>
<dbReference type="InterPro" id="IPR052055">
    <property type="entry name" value="Hepadnavirus_pol/RT"/>
</dbReference>
<protein>
    <recommendedName>
        <fullName evidence="3">Reverse transcriptase domain-containing protein</fullName>
    </recommendedName>
</protein>
<accession>A0A8B6FQ31</accession>
<name>A0A8B6FQ31_MYTGA</name>
<dbReference type="AlphaFoldDB" id="A0A8B6FQ31"/>
<dbReference type="InterPro" id="IPR043502">
    <property type="entry name" value="DNA/RNA_pol_sf"/>
</dbReference>
<evidence type="ECO:0000313" key="1">
    <source>
        <dbReference type="EMBL" id="VDI52010.1"/>
    </source>
</evidence>
<evidence type="ECO:0000313" key="2">
    <source>
        <dbReference type="Proteomes" id="UP000596742"/>
    </source>
</evidence>
<sequence length="168" mass="19483">MVKYWRRNSIKIVLYLDDGFGMAPTFEECNKDAIFVRKSLLSAGFLINEKKSIFTPVQELEWLGIIWNSIEFCVTIPDRRINDLIRSLSDALTNFNTLSARRLAQVVGKIISMSPVIGNISRLKTRYSYMCIESRVSWDTVLNMEIPVQVKDELLFWLDNIKRVNVKS</sequence>
<dbReference type="Proteomes" id="UP000596742">
    <property type="component" value="Unassembled WGS sequence"/>
</dbReference>
<gene>
    <name evidence="1" type="ORF">MGAL_10B023460</name>
</gene>
<organism evidence="1 2">
    <name type="scientific">Mytilus galloprovincialis</name>
    <name type="common">Mediterranean mussel</name>
    <dbReference type="NCBI Taxonomy" id="29158"/>
    <lineage>
        <taxon>Eukaryota</taxon>
        <taxon>Metazoa</taxon>
        <taxon>Spiralia</taxon>
        <taxon>Lophotrochozoa</taxon>
        <taxon>Mollusca</taxon>
        <taxon>Bivalvia</taxon>
        <taxon>Autobranchia</taxon>
        <taxon>Pteriomorphia</taxon>
        <taxon>Mytilida</taxon>
        <taxon>Mytiloidea</taxon>
        <taxon>Mytilidae</taxon>
        <taxon>Mytilinae</taxon>
        <taxon>Mytilus</taxon>
    </lineage>
</organism>
<dbReference type="Gene3D" id="3.30.70.270">
    <property type="match status" value="1"/>
</dbReference>
<evidence type="ECO:0008006" key="3">
    <source>
        <dbReference type="Google" id="ProtNLM"/>
    </source>
</evidence>
<proteinExistence type="predicted"/>
<dbReference type="PANTHER" id="PTHR33050:SF7">
    <property type="entry name" value="RIBONUCLEASE H"/>
    <property type="match status" value="1"/>
</dbReference>
<comment type="caution">
    <text evidence="1">The sequence shown here is derived from an EMBL/GenBank/DDBJ whole genome shotgun (WGS) entry which is preliminary data.</text>
</comment>
<dbReference type="OrthoDB" id="6153629at2759"/>
<reference evidence="1" key="1">
    <citation type="submission" date="2018-11" db="EMBL/GenBank/DDBJ databases">
        <authorList>
            <person name="Alioto T."/>
            <person name="Alioto T."/>
        </authorList>
    </citation>
    <scope>NUCLEOTIDE SEQUENCE</scope>
</reference>